<keyword evidence="4" id="KW-1185">Reference proteome</keyword>
<dbReference type="GO" id="GO:0005819">
    <property type="term" value="C:spindle"/>
    <property type="evidence" value="ECO:0007669"/>
    <property type="project" value="InterPro"/>
</dbReference>
<dbReference type="Pfam" id="PF12214">
    <property type="entry name" value="TPX2_importin"/>
    <property type="match status" value="1"/>
</dbReference>
<dbReference type="GO" id="GO:0008017">
    <property type="term" value="F:microtubule binding"/>
    <property type="evidence" value="ECO:0007669"/>
    <property type="project" value="TreeGrafter"/>
</dbReference>
<dbReference type="PANTHER" id="PTHR14326">
    <property type="entry name" value="TARGETING PROTEIN FOR XKLP2"/>
    <property type="match status" value="1"/>
</dbReference>
<dbReference type="GO" id="GO:0090307">
    <property type="term" value="P:mitotic spindle assembly"/>
    <property type="evidence" value="ECO:0007669"/>
    <property type="project" value="TreeGrafter"/>
</dbReference>
<dbReference type="EnsemblPlants" id="evm.model.05.1176">
    <property type="protein sequence ID" value="cds.evm.model.05.1176"/>
    <property type="gene ID" value="evm.TU.05.1176"/>
</dbReference>
<dbReference type="PANTHER" id="PTHR14326:SF55">
    <property type="entry name" value="CELL CYCLE REGULATED MICROTUBULE ASSOCIATED PROTEIN"/>
    <property type="match status" value="1"/>
</dbReference>
<reference evidence="3" key="1">
    <citation type="submission" date="2018-11" db="EMBL/GenBank/DDBJ databases">
        <authorList>
            <person name="Grassa J C."/>
        </authorList>
    </citation>
    <scope>NUCLEOTIDE SEQUENCE [LARGE SCALE GENOMIC DNA]</scope>
</reference>
<dbReference type="EMBL" id="UZAU01000500">
    <property type="status" value="NOT_ANNOTATED_CDS"/>
    <property type="molecule type" value="Genomic_DNA"/>
</dbReference>
<evidence type="ECO:0000313" key="4">
    <source>
        <dbReference type="Proteomes" id="UP000596661"/>
    </source>
</evidence>
<dbReference type="Gramene" id="evm.model.05.1176">
    <property type="protein sequence ID" value="cds.evm.model.05.1176"/>
    <property type="gene ID" value="evm.TU.05.1176"/>
</dbReference>
<evidence type="ECO:0000313" key="3">
    <source>
        <dbReference type="EnsemblPlants" id="cds.evm.model.05.1176"/>
    </source>
</evidence>
<evidence type="ECO:0000256" key="1">
    <source>
        <dbReference type="SAM" id="MobiDB-lite"/>
    </source>
</evidence>
<dbReference type="InterPro" id="IPR009675">
    <property type="entry name" value="TPX2_fam"/>
</dbReference>
<dbReference type="GO" id="GO:0060236">
    <property type="term" value="P:regulation of mitotic spindle organization"/>
    <property type="evidence" value="ECO:0007669"/>
    <property type="project" value="InterPro"/>
</dbReference>
<accession>A0A803PKA9</accession>
<name>A0A803PKA9_CANSA</name>
<reference evidence="3" key="2">
    <citation type="submission" date="2021-03" db="UniProtKB">
        <authorList>
            <consortium name="EnsemblPlants"/>
        </authorList>
    </citation>
    <scope>IDENTIFICATION</scope>
</reference>
<protein>
    <recommendedName>
        <fullName evidence="2">TPX2 central domain-containing protein</fullName>
    </recommendedName>
</protein>
<evidence type="ECO:0000259" key="2">
    <source>
        <dbReference type="Pfam" id="PF12214"/>
    </source>
</evidence>
<feature type="region of interest" description="Disordered" evidence="1">
    <location>
        <begin position="183"/>
        <end position="221"/>
    </location>
</feature>
<organism evidence="3 4">
    <name type="scientific">Cannabis sativa</name>
    <name type="common">Hemp</name>
    <name type="synonym">Marijuana</name>
    <dbReference type="NCBI Taxonomy" id="3483"/>
    <lineage>
        <taxon>Eukaryota</taxon>
        <taxon>Viridiplantae</taxon>
        <taxon>Streptophyta</taxon>
        <taxon>Embryophyta</taxon>
        <taxon>Tracheophyta</taxon>
        <taxon>Spermatophyta</taxon>
        <taxon>Magnoliopsida</taxon>
        <taxon>eudicotyledons</taxon>
        <taxon>Gunneridae</taxon>
        <taxon>Pentapetalae</taxon>
        <taxon>rosids</taxon>
        <taxon>fabids</taxon>
        <taxon>Rosales</taxon>
        <taxon>Cannabaceae</taxon>
        <taxon>Cannabis</taxon>
    </lineage>
</organism>
<dbReference type="Proteomes" id="UP000596661">
    <property type="component" value="Chromosome 5"/>
</dbReference>
<feature type="compositionally biased region" description="Basic and acidic residues" evidence="1">
    <location>
        <begin position="184"/>
        <end position="195"/>
    </location>
</feature>
<dbReference type="InterPro" id="IPR027330">
    <property type="entry name" value="TPX2_central_dom"/>
</dbReference>
<dbReference type="GO" id="GO:0030295">
    <property type="term" value="F:protein kinase activator activity"/>
    <property type="evidence" value="ECO:0007669"/>
    <property type="project" value="TreeGrafter"/>
</dbReference>
<dbReference type="OMA" id="SHEDMHR"/>
<feature type="compositionally biased region" description="Polar residues" evidence="1">
    <location>
        <begin position="204"/>
        <end position="213"/>
    </location>
</feature>
<proteinExistence type="predicted"/>
<dbReference type="AlphaFoldDB" id="A0A803PKA9"/>
<sequence length="414" mass="47767">MNYEFDAARFFDFDRTETDWEAREAERWFESARGYPPSPFIIRLHWNKDKGVPMGVLTTSSKSTVVNSNNRGAKAKSTVKSTITRCSTLMKPTASHLAKQRQLVHSIPSMRLQTKLGIIDEESSQNSSVAEEKATKRQKLEGGFLSKAAQLKHKALLLHKKPKNSSQHDDRLASSVSAKLRATIPREPDLETAHRAERRRNKMNAESTKSNAHTFKARPLNRKILESPLTLHRRTEPQLPEFQVFRLKTLERAMENTFNNNHTNIPWNSSNTEGKRSNCVDRLRQEKRETVDNSQDSSPTKKKLASDGKLCIFRNIKQRSNFSTDKRFQDEPPIHLFSKLRLTSEDQINTRPSSESTMPIKGTIEKTPYCLYKENEMSNLVKERPQRLGGIDFVDCGRNRRIHEFQQNINRYML</sequence>
<dbReference type="GO" id="GO:0005880">
    <property type="term" value="C:nuclear microtubule"/>
    <property type="evidence" value="ECO:0007669"/>
    <property type="project" value="TreeGrafter"/>
</dbReference>
<feature type="domain" description="TPX2 central" evidence="2">
    <location>
        <begin position="181"/>
        <end position="322"/>
    </location>
</feature>